<keyword evidence="6" id="KW-0573">Peptidoglycan synthesis</keyword>
<keyword evidence="8" id="KW-0131">Cell cycle</keyword>
<dbReference type="CDD" id="cd03785">
    <property type="entry name" value="GT28_MurG"/>
    <property type="match status" value="1"/>
</dbReference>
<accession>A0AAD8MWU2</accession>
<reference evidence="13" key="2">
    <citation type="submission" date="2023-05" db="EMBL/GenBank/DDBJ databases">
        <authorList>
            <person name="Schelkunov M.I."/>
        </authorList>
    </citation>
    <scope>NUCLEOTIDE SEQUENCE</scope>
    <source>
        <strain evidence="13">Hsosn_3</strain>
        <tissue evidence="13">Leaf</tissue>
    </source>
</reference>
<sequence length="482" mass="52701">MATISQSYLFPSNPTQQNSNPRKLRITYSLSFKEPSNEDDNVEKWRDDLRVMFAAGGTGGHIYPAIAIADQLKTINPDTQILFIGTPNGMESIAVPSAGYDFRTVPATPLARPLISLQNIFVFPFQLAKSMIISFQELQKFDPDIVVGTGGYVSFPVCLAAALKGVNLVIQEQNSMPGIANWWLSFVADKVLVAFHSTVDSFVMKKKCVVCGNPVRLSLMQYVSRAVARTHFFPRAGNPDAKVLLVLGGSLGANAINIALLNLYYELLERKDLFIIWQTGVEAFDEMESLVKSHPNVILTAFLHSMDLAYAAADLIVSRAGAMTCCEILATGKPSILIPSPNAAEGHQFNNASLMADLAGSRIITEDELDSTTLEAEISEILDNEYLMAEMSQRALQAAKPNACAEIIITDNETLMAEMSHRALQAAKLQSPMLVLRLQNRSLLSDFRGDVAAEMAGFSYTTAALSKKESRVKDGEFAELDT</sequence>
<evidence type="ECO:0000256" key="1">
    <source>
        <dbReference type="ARBA" id="ARBA00022475"/>
    </source>
</evidence>
<dbReference type="Proteomes" id="UP001237642">
    <property type="component" value="Unassembled WGS sequence"/>
</dbReference>
<evidence type="ECO:0000256" key="6">
    <source>
        <dbReference type="ARBA" id="ARBA00022984"/>
    </source>
</evidence>
<evidence type="ECO:0000256" key="7">
    <source>
        <dbReference type="ARBA" id="ARBA00023136"/>
    </source>
</evidence>
<feature type="domain" description="Glycosyltransferase family 28 N-terminal" evidence="11">
    <location>
        <begin position="51"/>
        <end position="192"/>
    </location>
</feature>
<evidence type="ECO:0000313" key="13">
    <source>
        <dbReference type="EMBL" id="KAK1387949.1"/>
    </source>
</evidence>
<keyword evidence="7" id="KW-0472">Membrane</keyword>
<evidence type="ECO:0000256" key="8">
    <source>
        <dbReference type="ARBA" id="ARBA00023306"/>
    </source>
</evidence>
<evidence type="ECO:0000256" key="10">
    <source>
        <dbReference type="SAM" id="MobiDB-lite"/>
    </source>
</evidence>
<keyword evidence="4 13" id="KW-0808">Transferase</keyword>
<reference evidence="13" key="1">
    <citation type="submission" date="2023-02" db="EMBL/GenBank/DDBJ databases">
        <title>Genome of toxic invasive species Heracleum sosnowskyi carries increased number of genes despite the absence of recent whole-genome duplications.</title>
        <authorList>
            <person name="Schelkunov M."/>
            <person name="Shtratnikova V."/>
            <person name="Makarenko M."/>
            <person name="Klepikova A."/>
            <person name="Omelchenko D."/>
            <person name="Novikova G."/>
            <person name="Obukhova E."/>
            <person name="Bogdanov V."/>
            <person name="Penin A."/>
            <person name="Logacheva M."/>
        </authorList>
    </citation>
    <scope>NUCLEOTIDE SEQUENCE</scope>
    <source>
        <strain evidence="13">Hsosn_3</strain>
        <tissue evidence="13">Leaf</tissue>
    </source>
</reference>
<dbReference type="NCBIfam" id="TIGR01133">
    <property type="entry name" value="murG"/>
    <property type="match status" value="1"/>
</dbReference>
<dbReference type="Pfam" id="PF04101">
    <property type="entry name" value="Glyco_tran_28_C"/>
    <property type="match status" value="1"/>
</dbReference>
<evidence type="ECO:0000259" key="11">
    <source>
        <dbReference type="Pfam" id="PF03033"/>
    </source>
</evidence>
<evidence type="ECO:0000256" key="3">
    <source>
        <dbReference type="ARBA" id="ARBA00022676"/>
    </source>
</evidence>
<dbReference type="AlphaFoldDB" id="A0AAD8MWU2"/>
<dbReference type="GO" id="GO:0050511">
    <property type="term" value="F:undecaprenyldiphospho-muramoylpentapeptide beta-N-acetylglucosaminyltransferase activity"/>
    <property type="evidence" value="ECO:0007669"/>
    <property type="project" value="InterPro"/>
</dbReference>
<dbReference type="InterPro" id="IPR006009">
    <property type="entry name" value="GlcNAc_MurG"/>
</dbReference>
<dbReference type="InterPro" id="IPR007235">
    <property type="entry name" value="Glyco_trans_28_C"/>
</dbReference>
<evidence type="ECO:0000259" key="12">
    <source>
        <dbReference type="Pfam" id="PF04101"/>
    </source>
</evidence>
<dbReference type="GO" id="GO:0051301">
    <property type="term" value="P:cell division"/>
    <property type="evidence" value="ECO:0007669"/>
    <property type="project" value="UniProtKB-KW"/>
</dbReference>
<dbReference type="GO" id="GO:0005975">
    <property type="term" value="P:carbohydrate metabolic process"/>
    <property type="evidence" value="ECO:0007669"/>
    <property type="project" value="InterPro"/>
</dbReference>
<keyword evidence="9" id="KW-0961">Cell wall biogenesis/degradation</keyword>
<keyword evidence="14" id="KW-1185">Reference proteome</keyword>
<dbReference type="Pfam" id="PF03033">
    <property type="entry name" value="Glyco_transf_28"/>
    <property type="match status" value="1"/>
</dbReference>
<protein>
    <submittedName>
        <fullName evidence="13">UDP-N-acetylglucosamine--N-acetylmuramyl-(Pentapeptide) pyrophosphoryl-undecaprenol N-acetylglucosamine transferase</fullName>
    </submittedName>
</protein>
<evidence type="ECO:0000256" key="4">
    <source>
        <dbReference type="ARBA" id="ARBA00022679"/>
    </source>
</evidence>
<name>A0AAD8MWU2_9APIA</name>
<comment type="caution">
    <text evidence="13">The sequence shown here is derived from an EMBL/GenBank/DDBJ whole genome shotgun (WGS) entry which is preliminary data.</text>
</comment>
<keyword evidence="1" id="KW-1003">Cell membrane</keyword>
<evidence type="ECO:0000256" key="9">
    <source>
        <dbReference type="ARBA" id="ARBA00023316"/>
    </source>
</evidence>
<organism evidence="13 14">
    <name type="scientific">Heracleum sosnowskyi</name>
    <dbReference type="NCBI Taxonomy" id="360622"/>
    <lineage>
        <taxon>Eukaryota</taxon>
        <taxon>Viridiplantae</taxon>
        <taxon>Streptophyta</taxon>
        <taxon>Embryophyta</taxon>
        <taxon>Tracheophyta</taxon>
        <taxon>Spermatophyta</taxon>
        <taxon>Magnoliopsida</taxon>
        <taxon>eudicotyledons</taxon>
        <taxon>Gunneridae</taxon>
        <taxon>Pentapetalae</taxon>
        <taxon>asterids</taxon>
        <taxon>campanulids</taxon>
        <taxon>Apiales</taxon>
        <taxon>Apiaceae</taxon>
        <taxon>Apioideae</taxon>
        <taxon>apioid superclade</taxon>
        <taxon>Tordylieae</taxon>
        <taxon>Tordyliinae</taxon>
        <taxon>Heracleum</taxon>
    </lineage>
</organism>
<keyword evidence="5" id="KW-0133">Cell shape</keyword>
<keyword evidence="3" id="KW-0328">Glycosyltransferase</keyword>
<evidence type="ECO:0000256" key="2">
    <source>
        <dbReference type="ARBA" id="ARBA00022618"/>
    </source>
</evidence>
<dbReference type="InterPro" id="IPR004276">
    <property type="entry name" value="GlycoTrans_28_N"/>
</dbReference>
<feature type="domain" description="Glycosyl transferase family 28 C-terminal" evidence="12">
    <location>
        <begin position="243"/>
        <end position="401"/>
    </location>
</feature>
<dbReference type="GO" id="GO:0008360">
    <property type="term" value="P:regulation of cell shape"/>
    <property type="evidence" value="ECO:0007669"/>
    <property type="project" value="UniProtKB-KW"/>
</dbReference>
<dbReference type="PANTHER" id="PTHR21015:SF22">
    <property type="entry name" value="GLYCOSYLTRANSFERASE"/>
    <property type="match status" value="1"/>
</dbReference>
<dbReference type="Gene3D" id="3.40.50.2000">
    <property type="entry name" value="Glycogen Phosphorylase B"/>
    <property type="match status" value="2"/>
</dbReference>
<feature type="region of interest" description="Disordered" evidence="10">
    <location>
        <begin position="1"/>
        <end position="21"/>
    </location>
</feature>
<evidence type="ECO:0000256" key="5">
    <source>
        <dbReference type="ARBA" id="ARBA00022960"/>
    </source>
</evidence>
<keyword evidence="2" id="KW-0132">Cell division</keyword>
<gene>
    <name evidence="13" type="ORF">POM88_016127</name>
</gene>
<evidence type="ECO:0000313" key="14">
    <source>
        <dbReference type="Proteomes" id="UP001237642"/>
    </source>
</evidence>
<dbReference type="SUPFAM" id="SSF53756">
    <property type="entry name" value="UDP-Glycosyltransferase/glycogen phosphorylase"/>
    <property type="match status" value="1"/>
</dbReference>
<dbReference type="PANTHER" id="PTHR21015">
    <property type="entry name" value="UDP-N-ACETYLGLUCOSAMINE--N-ACETYLMURAMYL-(PENTAPEPTIDE) PYROPHOSPHORYL-UNDECAPRENOL N-ACETYLGLUCOSAMINE TRANSFERASE 1"/>
    <property type="match status" value="1"/>
</dbReference>
<dbReference type="HAMAP" id="MF_00033">
    <property type="entry name" value="MurG"/>
    <property type="match status" value="1"/>
</dbReference>
<dbReference type="EMBL" id="JAUIZM010000004">
    <property type="protein sequence ID" value="KAK1387949.1"/>
    <property type="molecule type" value="Genomic_DNA"/>
</dbReference>
<dbReference type="GO" id="GO:0071555">
    <property type="term" value="P:cell wall organization"/>
    <property type="evidence" value="ECO:0007669"/>
    <property type="project" value="UniProtKB-KW"/>
</dbReference>
<proteinExistence type="inferred from homology"/>